<keyword evidence="2" id="KW-1133">Transmembrane helix</keyword>
<proteinExistence type="predicted"/>
<feature type="region of interest" description="Disordered" evidence="1">
    <location>
        <begin position="626"/>
        <end position="661"/>
    </location>
</feature>
<dbReference type="Proteomes" id="UP001633002">
    <property type="component" value="Unassembled WGS sequence"/>
</dbReference>
<dbReference type="EMBL" id="JBJQOH010000002">
    <property type="protein sequence ID" value="KAL3698232.1"/>
    <property type="molecule type" value="Genomic_DNA"/>
</dbReference>
<evidence type="ECO:0000313" key="4">
    <source>
        <dbReference type="Proteomes" id="UP001633002"/>
    </source>
</evidence>
<organism evidence="3 4">
    <name type="scientific">Riccia sorocarpa</name>
    <dbReference type="NCBI Taxonomy" id="122646"/>
    <lineage>
        <taxon>Eukaryota</taxon>
        <taxon>Viridiplantae</taxon>
        <taxon>Streptophyta</taxon>
        <taxon>Embryophyta</taxon>
        <taxon>Marchantiophyta</taxon>
        <taxon>Marchantiopsida</taxon>
        <taxon>Marchantiidae</taxon>
        <taxon>Marchantiales</taxon>
        <taxon>Ricciaceae</taxon>
        <taxon>Riccia</taxon>
    </lineage>
</organism>
<gene>
    <name evidence="3" type="ORF">R1sor_012308</name>
</gene>
<evidence type="ECO:0000313" key="3">
    <source>
        <dbReference type="EMBL" id="KAL3698232.1"/>
    </source>
</evidence>
<evidence type="ECO:0000256" key="1">
    <source>
        <dbReference type="SAM" id="MobiDB-lite"/>
    </source>
</evidence>
<reference evidence="3 4" key="1">
    <citation type="submission" date="2024-09" db="EMBL/GenBank/DDBJ databases">
        <title>Chromosome-scale assembly of Riccia sorocarpa.</title>
        <authorList>
            <person name="Paukszto L."/>
        </authorList>
    </citation>
    <scope>NUCLEOTIDE SEQUENCE [LARGE SCALE GENOMIC DNA]</scope>
    <source>
        <strain evidence="3">LP-2024</strain>
        <tissue evidence="3">Aerial parts of the thallus</tissue>
    </source>
</reference>
<dbReference type="AlphaFoldDB" id="A0ABD3I7E8"/>
<keyword evidence="2" id="KW-0472">Membrane</keyword>
<accession>A0ABD3I7E8</accession>
<evidence type="ECO:0000256" key="2">
    <source>
        <dbReference type="SAM" id="Phobius"/>
    </source>
</evidence>
<name>A0ABD3I7E8_9MARC</name>
<feature type="compositionally biased region" description="Basic and acidic residues" evidence="1">
    <location>
        <begin position="626"/>
        <end position="643"/>
    </location>
</feature>
<sequence length="661" mass="75476">MDRRINQTSVACVLSSTSASFLILIFSFFWRLPTGRSLMSSEDCMPLTRIGKSCGVVALAQELTELEKRIFFTIFGKEDLRCLFPGDQVHLRSVYAGNTLDTSYHGYNTANKQPFTLEYNGQGKSDKAQKYEPFQYGQIVVVRNSHKLYRGRLKHLSDKKARGLVVNDGATLEDFEWFGNSRFLIHVESSAHSGLQNWIKSEKASASGILKDLCRKANLITPLLPEIDAEERRNVRLRHMLKSVDVLQELKPLLREDVHEFAETLWMGGCEKFLQIGEDSEVREVCLELYKEQTSNISLNIWRRASQHCELFLTSRIRDLLNQEFEELTAESKKEEAEFFSKVKAVYSPNARGKLLISVDSCKLVRKGGNFRLLKDVTKFFGDLFGDAPASDNYDIGVSFGRQEKDEERISWKVFEFTPFRDDKDKLVNDPEYILTPACSEGKSLIDLNPRQKLMRVFFLQGGQLLVCIEDSLDGDRQCSLYLSQKLGHDLSAAVPISKINRGYEILCFDETTRFIAFYDSQIFTIKVFRFDDMFRHMDWTGKDIHLSEYSVGRLQWMDFIKGKNEIVFIDDQNRARICEVTHSALVRPGNIHLGSHPIAKAMVSAQGSCLLVLQFVPKLSETTSIEKGEPVHAPHDAEERAGTGKHQSPEEEELVMDVYI</sequence>
<feature type="transmembrane region" description="Helical" evidence="2">
    <location>
        <begin position="12"/>
        <end position="30"/>
    </location>
</feature>
<comment type="caution">
    <text evidence="3">The sequence shown here is derived from an EMBL/GenBank/DDBJ whole genome shotgun (WGS) entry which is preliminary data.</text>
</comment>
<protein>
    <submittedName>
        <fullName evidence="3">Uncharacterized protein</fullName>
    </submittedName>
</protein>
<keyword evidence="2" id="KW-0812">Transmembrane</keyword>
<keyword evidence="4" id="KW-1185">Reference proteome</keyword>
<feature type="compositionally biased region" description="Acidic residues" evidence="1">
    <location>
        <begin position="651"/>
        <end position="661"/>
    </location>
</feature>